<dbReference type="SUPFAM" id="SSF56935">
    <property type="entry name" value="Porins"/>
    <property type="match status" value="1"/>
</dbReference>
<keyword evidence="3" id="KW-1134">Transmembrane beta strand</keyword>
<dbReference type="PANTHER" id="PTHR35093">
    <property type="entry name" value="OUTER MEMBRANE PROTEIN NMB0088-RELATED"/>
    <property type="match status" value="1"/>
</dbReference>
<organism evidence="8 9">
    <name type="scientific">Mucilaginibacter ginkgonis</name>
    <dbReference type="NCBI Taxonomy" id="2682091"/>
    <lineage>
        <taxon>Bacteria</taxon>
        <taxon>Pseudomonadati</taxon>
        <taxon>Bacteroidota</taxon>
        <taxon>Sphingobacteriia</taxon>
        <taxon>Sphingobacteriales</taxon>
        <taxon>Sphingobacteriaceae</taxon>
        <taxon>Mucilaginibacter</taxon>
    </lineage>
</organism>
<evidence type="ECO:0000313" key="8">
    <source>
        <dbReference type="EMBL" id="QQL49099.1"/>
    </source>
</evidence>
<evidence type="ECO:0000256" key="4">
    <source>
        <dbReference type="ARBA" id="ARBA00022692"/>
    </source>
</evidence>
<keyword evidence="6" id="KW-0472">Membrane</keyword>
<evidence type="ECO:0000256" key="5">
    <source>
        <dbReference type="ARBA" id="ARBA00022729"/>
    </source>
</evidence>
<dbReference type="Gene3D" id="2.40.160.60">
    <property type="entry name" value="Outer membrane protein transport protein (OMPP1/FadL/TodX)"/>
    <property type="match status" value="1"/>
</dbReference>
<gene>
    <name evidence="8" type="ORF">GO620_013060</name>
</gene>
<dbReference type="KEGG" id="mgik:GO620_013060"/>
<proteinExistence type="inferred from homology"/>
<evidence type="ECO:0000256" key="2">
    <source>
        <dbReference type="ARBA" id="ARBA00008163"/>
    </source>
</evidence>
<dbReference type="InterPro" id="IPR005017">
    <property type="entry name" value="OMPP1/FadL/TodX"/>
</dbReference>
<dbReference type="PANTHER" id="PTHR35093:SF8">
    <property type="entry name" value="OUTER MEMBRANE PROTEIN NMB0088-RELATED"/>
    <property type="match status" value="1"/>
</dbReference>
<keyword evidence="4" id="KW-0812">Transmembrane</keyword>
<dbReference type="EMBL" id="CP066775">
    <property type="protein sequence ID" value="QQL49099.1"/>
    <property type="molecule type" value="Genomic_DNA"/>
</dbReference>
<comment type="similarity">
    <text evidence="2">Belongs to the OmpP1/FadL family.</text>
</comment>
<reference evidence="8 9" key="1">
    <citation type="submission" date="2020-12" db="EMBL/GenBank/DDBJ databases">
        <title>HMF7856_wgs.fasta genome submission.</title>
        <authorList>
            <person name="Kang H."/>
            <person name="Kim H."/>
            <person name="Joh K."/>
        </authorList>
    </citation>
    <scope>NUCLEOTIDE SEQUENCE [LARGE SCALE GENOMIC DNA]</scope>
    <source>
        <strain evidence="8 9">HMF7856</strain>
    </source>
</reference>
<dbReference type="Pfam" id="PF03349">
    <property type="entry name" value="Toluene_X"/>
    <property type="match status" value="1"/>
</dbReference>
<evidence type="ECO:0000256" key="1">
    <source>
        <dbReference type="ARBA" id="ARBA00004571"/>
    </source>
</evidence>
<accession>A0A6I4I3U2</accession>
<keyword evidence="5" id="KW-0732">Signal</keyword>
<keyword evidence="9" id="KW-1185">Reference proteome</keyword>
<dbReference type="GO" id="GO:0009279">
    <property type="term" value="C:cell outer membrane"/>
    <property type="evidence" value="ECO:0007669"/>
    <property type="project" value="UniProtKB-SubCell"/>
</dbReference>
<evidence type="ECO:0000256" key="6">
    <source>
        <dbReference type="ARBA" id="ARBA00023136"/>
    </source>
</evidence>
<keyword evidence="7" id="KW-0998">Cell outer membrane</keyword>
<dbReference type="AlphaFoldDB" id="A0A6I4I3U2"/>
<name>A0A6I4I3U2_9SPHI</name>
<evidence type="ECO:0000256" key="3">
    <source>
        <dbReference type="ARBA" id="ARBA00022452"/>
    </source>
</evidence>
<dbReference type="Proteomes" id="UP000429232">
    <property type="component" value="Chromosome"/>
</dbReference>
<dbReference type="RefSeq" id="WP_157526943.1">
    <property type="nucleotide sequence ID" value="NZ_CP066775.1"/>
</dbReference>
<evidence type="ECO:0000313" key="9">
    <source>
        <dbReference type="Proteomes" id="UP000429232"/>
    </source>
</evidence>
<dbReference type="GO" id="GO:0015483">
    <property type="term" value="F:long-chain fatty acid transporting porin activity"/>
    <property type="evidence" value="ECO:0007669"/>
    <property type="project" value="TreeGrafter"/>
</dbReference>
<evidence type="ECO:0000256" key="7">
    <source>
        <dbReference type="ARBA" id="ARBA00023237"/>
    </source>
</evidence>
<protein>
    <submittedName>
        <fullName evidence="8">Outer membrane protein transport protein</fullName>
    </submittedName>
</protein>
<sequence length="416" mass="45704">MRKILLVLIIFFPALAFSQGFQVNLAGQKQIGMGHTGTGTALDGAAIFFNPGAVATLSQNYLQLGVSPVIFKSAFNPDNTNDNYHTGNNLAMPFSGYAAWGPEEAPWKVGLGVYTPYGGLTDWGQSWEGKYILEKMNLQSIYIQPTVSYRIDDMISIGAGFVYNRGSVDLTRAIPLANMAGADGQAELKGNGSGYGYNVGIYLIPDKKVSVGLNYRSKVDTRINSGNAIFTVPASVQSSFPQPNSFSSALPLPATASVGVGFYPKSAMTFAFDINYVQWSTYKSLPFTYTQTSDVVVNTSSPKNYRDAISIRGGFQYREKDKEGGKLYYDPWAYRFGAGYATYAARTGYVSPEVPDGNRAFVTGGIGYTFMDQWDLDFSFEYEHIFERRQTNLETALSGAYKTDIFIPGISITYHW</sequence>
<comment type="subcellular location">
    <subcellularLocation>
        <location evidence="1">Cell outer membrane</location>
        <topology evidence="1">Multi-pass membrane protein</topology>
    </subcellularLocation>
</comment>